<sequence length="110" mass="11865">MQDMARVPLEGGGYILFDGAQEHEGPVKAGRVGDTLHDMPHTLRESLAPVRETARTVLEELRQAGPEEVEVEFGVNVSAKAGAVIAKGDIAVHLKVRLLWKNGQGAEDAR</sequence>
<dbReference type="InterPro" id="IPR045794">
    <property type="entry name" value="Trypco1"/>
</dbReference>
<dbReference type="HOGENOM" id="CLU_137386_3_0_11"/>
<dbReference type="NCBIfam" id="NF041216">
    <property type="entry name" value="CU044_2847_fam"/>
    <property type="match status" value="1"/>
</dbReference>
<dbReference type="Pfam" id="PF19493">
    <property type="entry name" value="Trypco1"/>
    <property type="match status" value="1"/>
</dbReference>
<dbReference type="GeneID" id="32466733"/>
<evidence type="ECO:0000313" key="2">
    <source>
        <dbReference type="EMBL" id="CDR10607.1"/>
    </source>
</evidence>
<reference evidence="3 4" key="2">
    <citation type="submission" date="2021-03" db="EMBL/GenBank/DDBJ databases">
        <title>Genomic Encyclopedia of Type Strains, Phase IV (KMG-IV): sequencing the most valuable type-strain genomes for metagenomic binning, comparative biology and taxonomic classification.</title>
        <authorList>
            <person name="Goeker M."/>
        </authorList>
    </citation>
    <scope>NUCLEOTIDE SEQUENCE [LARGE SCALE GENOMIC DNA]</scope>
    <source>
        <strain evidence="3 4">DSM 41954</strain>
    </source>
</reference>
<feature type="domain" description="Trypsin-co-occurring" evidence="1">
    <location>
        <begin position="7"/>
        <end position="102"/>
    </location>
</feature>
<protein>
    <recommendedName>
        <fullName evidence="1">Trypsin-co-occurring domain-containing protein</fullName>
    </recommendedName>
</protein>
<proteinExistence type="predicted"/>
<evidence type="ECO:0000259" key="1">
    <source>
        <dbReference type="Pfam" id="PF19493"/>
    </source>
</evidence>
<evidence type="ECO:0000313" key="4">
    <source>
        <dbReference type="Proteomes" id="UP000756710"/>
    </source>
</evidence>
<keyword evidence="4" id="KW-1185">Reference proteome</keyword>
<dbReference type="EMBL" id="JAGGLR010000001">
    <property type="protein sequence ID" value="MBP2059541.1"/>
    <property type="molecule type" value="Genomic_DNA"/>
</dbReference>
<dbReference type="RefSeq" id="WP_044576396.1">
    <property type="nucleotide sequence ID" value="NZ_BAABDR010000060.1"/>
</dbReference>
<gene>
    <name evidence="3" type="ORF">J2Z30_000537</name>
    <name evidence="2" type="ORF">SIRAN7004</name>
</gene>
<dbReference type="Proteomes" id="UP000756710">
    <property type="component" value="Unassembled WGS sequence"/>
</dbReference>
<dbReference type="AlphaFoldDB" id="A0A060ZW48"/>
<dbReference type="EMBL" id="LK022848">
    <property type="protein sequence ID" value="CDR10607.1"/>
    <property type="molecule type" value="Genomic_DNA"/>
</dbReference>
<evidence type="ECO:0000313" key="3">
    <source>
        <dbReference type="EMBL" id="MBP2059541.1"/>
    </source>
</evidence>
<accession>A0A060ZW48</accession>
<organism evidence="2">
    <name type="scientific">Streptomyces iranensis</name>
    <dbReference type="NCBI Taxonomy" id="576784"/>
    <lineage>
        <taxon>Bacteria</taxon>
        <taxon>Bacillati</taxon>
        <taxon>Actinomycetota</taxon>
        <taxon>Actinomycetes</taxon>
        <taxon>Kitasatosporales</taxon>
        <taxon>Streptomycetaceae</taxon>
        <taxon>Streptomyces</taxon>
        <taxon>Streptomyces violaceusniger group</taxon>
    </lineage>
</organism>
<reference evidence="2" key="1">
    <citation type="submission" date="2014-05" db="EMBL/GenBank/DDBJ databases">
        <authorList>
            <person name="Horn Fabian"/>
        </authorList>
    </citation>
    <scope>NUCLEOTIDE SEQUENCE</scope>
</reference>
<name>A0A060ZW48_9ACTN</name>